<evidence type="ECO:0000256" key="7">
    <source>
        <dbReference type="ARBA" id="ARBA00022475"/>
    </source>
</evidence>
<keyword evidence="11 13" id="KW-0472">Membrane</keyword>
<name>A0A7L7KR50_9MOLU</name>
<keyword evidence="8 13" id="KW-0812">Transmembrane</keyword>
<dbReference type="GO" id="GO:0015297">
    <property type="term" value="F:antiporter activity"/>
    <property type="evidence" value="ECO:0007669"/>
    <property type="project" value="UniProtKB-KW"/>
</dbReference>
<gene>
    <name evidence="14" type="ORF">G4Z02_02655</name>
</gene>
<evidence type="ECO:0000313" key="14">
    <source>
        <dbReference type="EMBL" id="QMS84696.1"/>
    </source>
</evidence>
<feature type="transmembrane region" description="Helical" evidence="13">
    <location>
        <begin position="358"/>
        <end position="376"/>
    </location>
</feature>
<keyword evidence="10" id="KW-0406">Ion transport</keyword>
<feature type="transmembrane region" description="Helical" evidence="13">
    <location>
        <begin position="246"/>
        <end position="265"/>
    </location>
</feature>
<feature type="transmembrane region" description="Helical" evidence="13">
    <location>
        <begin position="323"/>
        <end position="343"/>
    </location>
</feature>
<dbReference type="PANTHER" id="PTHR43298:SF2">
    <property type="entry name" value="FMN_FAD EXPORTER YEEO-RELATED"/>
    <property type="match status" value="1"/>
</dbReference>
<feature type="transmembrane region" description="Helical" evidence="13">
    <location>
        <begin position="192"/>
        <end position="213"/>
    </location>
</feature>
<feature type="transmembrane region" description="Helical" evidence="13">
    <location>
        <begin position="133"/>
        <end position="154"/>
    </location>
</feature>
<dbReference type="Proteomes" id="UP000514720">
    <property type="component" value="Chromosome"/>
</dbReference>
<dbReference type="KEGG" id="xcl:G4Z02_02655"/>
<proteinExistence type="inferred from homology"/>
<keyword evidence="9 13" id="KW-1133">Transmembrane helix</keyword>
<feature type="transmembrane region" description="Helical" evidence="13">
    <location>
        <begin position="17"/>
        <end position="34"/>
    </location>
</feature>
<dbReference type="AlphaFoldDB" id="A0A7L7KR50"/>
<dbReference type="GO" id="GO:0042910">
    <property type="term" value="F:xenobiotic transmembrane transporter activity"/>
    <property type="evidence" value="ECO:0007669"/>
    <property type="project" value="InterPro"/>
</dbReference>
<sequence>MDIDLTKGSLSNHFRRISIPASIGFLFNTFYNVVDSIYAGQLGTDSLAGMAISFPIFFLIISISSGIGNGTSALSAIAIGEKAKVRFHNIAKNAIFLAIVFGVVLPLLSPLYLSFLFEITGATGQVLEIGLEYTSTILIGTVFFIINNVLNGLLNAQGLSKPFRNYLIAGFVLNILLDPMFMYGWFGLPAMGVRGVALATVIIQGFGNIYLMVHVIKSRFFEGEMFKEAKISLEPIKDILDQGIPASLNMATIALGVYIINYFVLRYGGPSSVAAYGVSMRIEQVALIPTIGLNVAVLSIIGQNYGAKQIERIKEARYRGMKYGVIIMLIGTVVIVPLAPYLIRLFDTNPDVVEAGTIYLRIEAIAFTTYVFLNINVSTLQGIKKPRFAIVLGVYRQILPIAIFYLLGTTLGWGIFGVWWGIVFINWTAVFISFLWTNRQLHTLSLQLE</sequence>
<evidence type="ECO:0000313" key="15">
    <source>
        <dbReference type="Proteomes" id="UP000514720"/>
    </source>
</evidence>
<evidence type="ECO:0000256" key="11">
    <source>
        <dbReference type="ARBA" id="ARBA00023136"/>
    </source>
</evidence>
<dbReference type="PIRSF" id="PIRSF006603">
    <property type="entry name" value="DinF"/>
    <property type="match status" value="1"/>
</dbReference>
<dbReference type="Pfam" id="PF01554">
    <property type="entry name" value="MatE"/>
    <property type="match status" value="2"/>
</dbReference>
<feature type="transmembrane region" description="Helical" evidence="13">
    <location>
        <begin position="388"/>
        <end position="407"/>
    </location>
</feature>
<comment type="similarity">
    <text evidence="3">Belongs to the multi antimicrobial extrusion (MATE) (TC 2.A.66.1) family.</text>
</comment>
<evidence type="ECO:0000256" key="4">
    <source>
        <dbReference type="ARBA" id="ARBA00020268"/>
    </source>
</evidence>
<feature type="transmembrane region" description="Helical" evidence="13">
    <location>
        <begin position="54"/>
        <end position="78"/>
    </location>
</feature>
<organism evidence="14 15">
    <name type="scientific">Candidatus Xianfuyuplasma coldseepsis</name>
    <dbReference type="NCBI Taxonomy" id="2782163"/>
    <lineage>
        <taxon>Bacteria</taxon>
        <taxon>Bacillati</taxon>
        <taxon>Mycoplasmatota</taxon>
        <taxon>Mollicutes</taxon>
        <taxon>Candidatus Izemoplasmatales</taxon>
        <taxon>Candidatus Izemoplasmataceae</taxon>
        <taxon>Candidatus Xianfuyuplasma</taxon>
    </lineage>
</organism>
<comment type="subcellular location">
    <subcellularLocation>
        <location evidence="2">Cell membrane</location>
        <topology evidence="2">Multi-pass membrane protein</topology>
    </subcellularLocation>
</comment>
<dbReference type="EMBL" id="CP048914">
    <property type="protein sequence ID" value="QMS84696.1"/>
    <property type="molecule type" value="Genomic_DNA"/>
</dbReference>
<dbReference type="GO" id="GO:0006811">
    <property type="term" value="P:monoatomic ion transport"/>
    <property type="evidence" value="ECO:0007669"/>
    <property type="project" value="UniProtKB-KW"/>
</dbReference>
<dbReference type="RefSeq" id="WP_258878315.1">
    <property type="nucleotide sequence ID" value="NZ_CP048914.1"/>
</dbReference>
<dbReference type="GO" id="GO:0005886">
    <property type="term" value="C:plasma membrane"/>
    <property type="evidence" value="ECO:0007669"/>
    <property type="project" value="UniProtKB-SubCell"/>
</dbReference>
<evidence type="ECO:0000256" key="12">
    <source>
        <dbReference type="ARBA" id="ARBA00031636"/>
    </source>
</evidence>
<keyword evidence="5" id="KW-0813">Transport</keyword>
<keyword evidence="7" id="KW-1003">Cell membrane</keyword>
<evidence type="ECO:0000256" key="2">
    <source>
        <dbReference type="ARBA" id="ARBA00004651"/>
    </source>
</evidence>
<comment type="function">
    <text evidence="1">Multidrug efflux pump.</text>
</comment>
<evidence type="ECO:0000256" key="5">
    <source>
        <dbReference type="ARBA" id="ARBA00022448"/>
    </source>
</evidence>
<accession>A0A7L7KR50</accession>
<keyword evidence="15" id="KW-1185">Reference proteome</keyword>
<dbReference type="InterPro" id="IPR002528">
    <property type="entry name" value="MATE_fam"/>
</dbReference>
<evidence type="ECO:0000256" key="3">
    <source>
        <dbReference type="ARBA" id="ARBA00010199"/>
    </source>
</evidence>
<evidence type="ECO:0000256" key="6">
    <source>
        <dbReference type="ARBA" id="ARBA00022449"/>
    </source>
</evidence>
<evidence type="ECO:0000256" key="1">
    <source>
        <dbReference type="ARBA" id="ARBA00003408"/>
    </source>
</evidence>
<reference evidence="14 15" key="1">
    <citation type="submission" date="2020-02" db="EMBL/GenBank/DDBJ databases">
        <authorList>
            <person name="Zheng R.K."/>
            <person name="Sun C.M."/>
        </authorList>
    </citation>
    <scope>NUCLEOTIDE SEQUENCE [LARGE SCALE GENOMIC DNA]</scope>
    <source>
        <strain evidence="15">zrk13</strain>
    </source>
</reference>
<dbReference type="NCBIfam" id="TIGR00797">
    <property type="entry name" value="matE"/>
    <property type="match status" value="1"/>
</dbReference>
<keyword evidence="6" id="KW-0050">Antiport</keyword>
<evidence type="ECO:0000256" key="13">
    <source>
        <dbReference type="SAM" id="Phobius"/>
    </source>
</evidence>
<feature type="transmembrane region" description="Helical" evidence="13">
    <location>
        <begin position="413"/>
        <end position="436"/>
    </location>
</feature>
<evidence type="ECO:0000256" key="9">
    <source>
        <dbReference type="ARBA" id="ARBA00022989"/>
    </source>
</evidence>
<dbReference type="InterPro" id="IPR048279">
    <property type="entry name" value="MdtK-like"/>
</dbReference>
<evidence type="ECO:0000256" key="10">
    <source>
        <dbReference type="ARBA" id="ARBA00023065"/>
    </source>
</evidence>
<feature type="transmembrane region" description="Helical" evidence="13">
    <location>
        <begin position="285"/>
        <end position="302"/>
    </location>
</feature>
<dbReference type="PANTHER" id="PTHR43298">
    <property type="entry name" value="MULTIDRUG RESISTANCE PROTEIN NORM-RELATED"/>
    <property type="match status" value="1"/>
</dbReference>
<evidence type="ECO:0000256" key="8">
    <source>
        <dbReference type="ARBA" id="ARBA00022692"/>
    </source>
</evidence>
<feature type="transmembrane region" description="Helical" evidence="13">
    <location>
        <begin position="90"/>
        <end position="113"/>
    </location>
</feature>
<dbReference type="InterPro" id="IPR050222">
    <property type="entry name" value="MATE_MdtK"/>
</dbReference>
<protein>
    <recommendedName>
        <fullName evidence="4">Probable multidrug resistance protein NorM</fullName>
    </recommendedName>
    <alternativeName>
        <fullName evidence="12">Multidrug-efflux transporter</fullName>
    </alternativeName>
</protein>
<feature type="transmembrane region" description="Helical" evidence="13">
    <location>
        <begin position="166"/>
        <end position="186"/>
    </location>
</feature>